<dbReference type="Pfam" id="PF14765">
    <property type="entry name" value="PS-DH"/>
    <property type="match status" value="1"/>
</dbReference>
<dbReference type="Pfam" id="PF21089">
    <property type="entry name" value="PKS_DH_N"/>
    <property type="match status" value="1"/>
</dbReference>
<dbReference type="InterPro" id="IPR049900">
    <property type="entry name" value="PKS_mFAS_DH"/>
</dbReference>
<feature type="domain" description="PKS/mFAS DH" evidence="11">
    <location>
        <begin position="880"/>
        <end position="1170"/>
    </location>
</feature>
<dbReference type="SUPFAM" id="SSF53335">
    <property type="entry name" value="S-adenosyl-L-methionine-dependent methyltransferases"/>
    <property type="match status" value="1"/>
</dbReference>
<dbReference type="InterPro" id="IPR036291">
    <property type="entry name" value="NAD(P)-bd_dom_sf"/>
</dbReference>
<dbReference type="InterPro" id="IPR013968">
    <property type="entry name" value="PKS_KR"/>
</dbReference>
<dbReference type="Gene3D" id="3.40.50.150">
    <property type="entry name" value="Vaccinia Virus protein VP39"/>
    <property type="match status" value="1"/>
</dbReference>
<dbReference type="InterPro" id="IPR014030">
    <property type="entry name" value="Ketoacyl_synth_N"/>
</dbReference>
<dbReference type="Proteomes" id="UP001597295">
    <property type="component" value="Unassembled WGS sequence"/>
</dbReference>
<evidence type="ECO:0000259" key="8">
    <source>
        <dbReference type="PROSITE" id="PS50008"/>
    </source>
</evidence>
<dbReference type="Gene3D" id="3.40.50.720">
    <property type="entry name" value="NAD(P)-binding Rossmann-like Domain"/>
    <property type="match status" value="3"/>
</dbReference>
<feature type="region of interest" description="C-terminal hotdog fold" evidence="7">
    <location>
        <begin position="1023"/>
        <end position="1170"/>
    </location>
</feature>
<evidence type="ECO:0000313" key="13">
    <source>
        <dbReference type="Proteomes" id="UP001597295"/>
    </source>
</evidence>
<dbReference type="Gene3D" id="1.10.1200.10">
    <property type="entry name" value="ACP-like"/>
    <property type="match status" value="1"/>
</dbReference>
<keyword evidence="1" id="KW-0596">Phosphopantetheine</keyword>
<dbReference type="Gene3D" id="3.10.129.110">
    <property type="entry name" value="Polyketide synthase dehydratase"/>
    <property type="match status" value="1"/>
</dbReference>
<dbReference type="Pfam" id="PF02801">
    <property type="entry name" value="Ketoacyl-synt_C"/>
    <property type="match status" value="1"/>
</dbReference>
<dbReference type="SMART" id="SM00829">
    <property type="entry name" value="PKS_ER"/>
    <property type="match status" value="1"/>
</dbReference>
<dbReference type="InterPro" id="IPR032821">
    <property type="entry name" value="PKS_assoc"/>
</dbReference>
<dbReference type="Pfam" id="PF08240">
    <property type="entry name" value="ADH_N"/>
    <property type="match status" value="1"/>
</dbReference>
<dbReference type="SUPFAM" id="SSF47336">
    <property type="entry name" value="ACP-like"/>
    <property type="match status" value="1"/>
</dbReference>
<dbReference type="InterPro" id="IPR020841">
    <property type="entry name" value="PKS_Beta-ketoAc_synthase_dom"/>
</dbReference>
<evidence type="ECO:0000256" key="2">
    <source>
        <dbReference type="ARBA" id="ARBA00022553"/>
    </source>
</evidence>
<dbReference type="Gene3D" id="3.40.47.10">
    <property type="match status" value="1"/>
</dbReference>
<dbReference type="SUPFAM" id="SSF51735">
    <property type="entry name" value="NAD(P)-binding Rossmann-fold domains"/>
    <property type="match status" value="3"/>
</dbReference>
<keyword evidence="2" id="KW-0597">Phosphoprotein</keyword>
<dbReference type="RefSeq" id="WP_379878011.1">
    <property type="nucleotide sequence ID" value="NZ_JBHUIP010000014.1"/>
</dbReference>
<comment type="caution">
    <text evidence="12">The sequence shown here is derived from an EMBL/GenBank/DDBJ whole genome shotgun (WGS) entry which is preliminary data.</text>
</comment>
<dbReference type="InterPro" id="IPR016035">
    <property type="entry name" value="Acyl_Trfase/lysoPLipase"/>
</dbReference>
<dbReference type="SUPFAM" id="SSF53901">
    <property type="entry name" value="Thiolase-like"/>
    <property type="match status" value="1"/>
</dbReference>
<reference evidence="13" key="1">
    <citation type="journal article" date="2019" name="Int. J. Syst. Evol. Microbiol.">
        <title>The Global Catalogue of Microorganisms (GCM) 10K type strain sequencing project: providing services to taxonomists for standard genome sequencing and annotation.</title>
        <authorList>
            <consortium name="The Broad Institute Genomics Platform"/>
            <consortium name="The Broad Institute Genome Sequencing Center for Infectious Disease"/>
            <person name="Wu L."/>
            <person name="Ma J."/>
        </authorList>
    </citation>
    <scope>NUCLEOTIDE SEQUENCE [LARGE SCALE GENOMIC DNA]</scope>
    <source>
        <strain evidence="13">CGMCC 1.19062</strain>
    </source>
</reference>
<dbReference type="SMART" id="SM00825">
    <property type="entry name" value="PKS_KS"/>
    <property type="match status" value="1"/>
</dbReference>
<evidence type="ECO:0000259" key="11">
    <source>
        <dbReference type="PROSITE" id="PS52019"/>
    </source>
</evidence>
<dbReference type="SMART" id="SM00823">
    <property type="entry name" value="PKS_PP"/>
    <property type="match status" value="1"/>
</dbReference>
<dbReference type="PROSITE" id="PS50075">
    <property type="entry name" value="CARRIER"/>
    <property type="match status" value="1"/>
</dbReference>
<dbReference type="Pfam" id="PF00109">
    <property type="entry name" value="ketoacyl-synt"/>
    <property type="match status" value="1"/>
</dbReference>
<dbReference type="PANTHER" id="PTHR43775">
    <property type="entry name" value="FATTY ACID SYNTHASE"/>
    <property type="match status" value="1"/>
</dbReference>
<dbReference type="InterPro" id="IPR020806">
    <property type="entry name" value="PKS_PP-bd"/>
</dbReference>
<evidence type="ECO:0000259" key="10">
    <source>
        <dbReference type="PROSITE" id="PS52004"/>
    </source>
</evidence>
<evidence type="ECO:0000256" key="4">
    <source>
        <dbReference type="ARBA" id="ARBA00022857"/>
    </source>
</evidence>
<dbReference type="PANTHER" id="PTHR43775:SF37">
    <property type="entry name" value="SI:DKEY-61P9.11"/>
    <property type="match status" value="1"/>
</dbReference>
<keyword evidence="5" id="KW-0511">Multifunctional enzyme</keyword>
<dbReference type="InterPro" id="IPR011032">
    <property type="entry name" value="GroES-like_sf"/>
</dbReference>
<dbReference type="InterPro" id="IPR016036">
    <property type="entry name" value="Malonyl_transacylase_ACP-bd"/>
</dbReference>
<dbReference type="InterPro" id="IPR020843">
    <property type="entry name" value="ER"/>
</dbReference>
<keyword evidence="4" id="KW-0521">NADP</keyword>
<dbReference type="InterPro" id="IPR001227">
    <property type="entry name" value="Ac_transferase_dom_sf"/>
</dbReference>
<dbReference type="PROSITE" id="PS52019">
    <property type="entry name" value="PKS_MFAS_DH"/>
    <property type="match status" value="1"/>
</dbReference>
<dbReference type="InterPro" id="IPR001711">
    <property type="entry name" value="PLipase_C_Pinositol-sp_Y"/>
</dbReference>
<dbReference type="Pfam" id="PF00550">
    <property type="entry name" value="PP-binding"/>
    <property type="match status" value="1"/>
</dbReference>
<dbReference type="PROSITE" id="PS52004">
    <property type="entry name" value="KS3_2"/>
    <property type="match status" value="1"/>
</dbReference>
<dbReference type="SUPFAM" id="SSF50129">
    <property type="entry name" value="GroES-like"/>
    <property type="match status" value="1"/>
</dbReference>
<dbReference type="CDD" id="cd00833">
    <property type="entry name" value="PKS"/>
    <property type="match status" value="1"/>
</dbReference>
<dbReference type="PROSITE" id="PS00606">
    <property type="entry name" value="KS3_1"/>
    <property type="match status" value="1"/>
</dbReference>
<evidence type="ECO:0000256" key="5">
    <source>
        <dbReference type="ARBA" id="ARBA00023268"/>
    </source>
</evidence>
<dbReference type="Gene3D" id="3.30.70.3290">
    <property type="match status" value="1"/>
</dbReference>
<feature type="active site" description="Proton acceptor; for dehydratase activity" evidence="7">
    <location>
        <position position="922"/>
    </location>
</feature>
<dbReference type="Pfam" id="PF00107">
    <property type="entry name" value="ADH_zinc_N"/>
    <property type="match status" value="1"/>
</dbReference>
<dbReference type="InterPro" id="IPR057326">
    <property type="entry name" value="KR_dom"/>
</dbReference>
<dbReference type="InterPro" id="IPR029063">
    <property type="entry name" value="SAM-dependent_MTases_sf"/>
</dbReference>
<dbReference type="InterPro" id="IPR013154">
    <property type="entry name" value="ADH-like_N"/>
</dbReference>
<dbReference type="InterPro" id="IPR049551">
    <property type="entry name" value="PKS_DH_C"/>
</dbReference>
<dbReference type="SMART" id="SM00826">
    <property type="entry name" value="PKS_DH"/>
    <property type="match status" value="1"/>
</dbReference>
<dbReference type="EMBL" id="JBHUIP010000014">
    <property type="protein sequence ID" value="MFD2264877.1"/>
    <property type="molecule type" value="Genomic_DNA"/>
</dbReference>
<feature type="domain" description="PI-PLC Y-box" evidence="8">
    <location>
        <begin position="875"/>
        <end position="936"/>
    </location>
</feature>
<dbReference type="Pfam" id="PF00698">
    <property type="entry name" value="Acyl_transf_1"/>
    <property type="match status" value="1"/>
</dbReference>
<evidence type="ECO:0000256" key="1">
    <source>
        <dbReference type="ARBA" id="ARBA00022450"/>
    </source>
</evidence>
<feature type="region of interest" description="N-terminal hotdog fold" evidence="7">
    <location>
        <begin position="880"/>
        <end position="1013"/>
    </location>
</feature>
<evidence type="ECO:0000313" key="12">
    <source>
        <dbReference type="EMBL" id="MFD2264877.1"/>
    </source>
</evidence>
<dbReference type="InterPro" id="IPR014043">
    <property type="entry name" value="Acyl_transferase_dom"/>
</dbReference>
<evidence type="ECO:0000256" key="7">
    <source>
        <dbReference type="PROSITE-ProRule" id="PRU01363"/>
    </source>
</evidence>
<protein>
    <submittedName>
        <fullName evidence="12">SDR family NAD(P)-dependent oxidoreductase</fullName>
    </submittedName>
</protein>
<dbReference type="InterPro" id="IPR013149">
    <property type="entry name" value="ADH-like_C"/>
</dbReference>
<keyword evidence="3" id="KW-0808">Transferase</keyword>
<evidence type="ECO:0000256" key="6">
    <source>
        <dbReference type="ARBA" id="ARBA00023315"/>
    </source>
</evidence>
<dbReference type="InterPro" id="IPR036736">
    <property type="entry name" value="ACP-like_sf"/>
</dbReference>
<dbReference type="InterPro" id="IPR016039">
    <property type="entry name" value="Thiolase-like"/>
</dbReference>
<dbReference type="InterPro" id="IPR050091">
    <property type="entry name" value="PKS_NRPS_Biosynth_Enz"/>
</dbReference>
<dbReference type="InterPro" id="IPR020807">
    <property type="entry name" value="PKS_DH"/>
</dbReference>
<dbReference type="SUPFAM" id="SSF55048">
    <property type="entry name" value="Probable ACP-binding domain of malonyl-CoA ACP transacylase"/>
    <property type="match status" value="1"/>
</dbReference>
<dbReference type="PROSITE" id="PS00012">
    <property type="entry name" value="PHOSPHOPANTETHEINE"/>
    <property type="match status" value="1"/>
</dbReference>
<dbReference type="InterPro" id="IPR018201">
    <property type="entry name" value="Ketoacyl_synth_AS"/>
</dbReference>
<accession>A0ABW5DVF4</accession>
<dbReference type="CDD" id="cd02440">
    <property type="entry name" value="AdoMet_MTases"/>
    <property type="match status" value="1"/>
</dbReference>
<keyword evidence="6" id="KW-0012">Acyltransferase</keyword>
<dbReference type="Gene3D" id="3.40.366.10">
    <property type="entry name" value="Malonyl-Coenzyme A Acyl Carrier Protein, domain 2"/>
    <property type="match status" value="1"/>
</dbReference>
<dbReference type="PROSITE" id="PS50008">
    <property type="entry name" value="PIPLC_Y_DOMAIN"/>
    <property type="match status" value="1"/>
</dbReference>
<feature type="domain" description="Carrier" evidence="9">
    <location>
        <begin position="2387"/>
        <end position="2464"/>
    </location>
</feature>
<dbReference type="Pfam" id="PF16197">
    <property type="entry name" value="KAsynt_C_assoc"/>
    <property type="match status" value="1"/>
</dbReference>
<gene>
    <name evidence="12" type="ORF">ACFSM5_18365</name>
</gene>
<sequence length="2510" mass="265714">MDKTLRPIAVIGASCRFPGADNLEAFWDLLSHGRDAVTEIGDDRWAKGLFYHPRQSEVGKSYTFAAGVLSEVDRFDAGFFGVSPREALQMDPQQRLLLELVQEAVDDSGMTLARLAGKDAGVYVGVSGLEYSNLRLGDPANSDQYFMIGNQLSTVANRISYIFDLHGPSFAVDTACSSSLVALHEACEALRHGRVSMAICGGVNILLTPFPFIGFSRAKMLSPRGRCHAFDASGDGYVRAEGGGVVMLKLLEDAVRDGDTIRAVIHATGVNSDGRTTGMSLPSRDAQAALLKQVYGDNGIDPNKLAYFEAHGTGTSAGDPIETGAIAEALSSKRDDVLPIGSVKTNIGHLEPASGMAGLIKSMLVLEHQAIPASLHFNEPNPAIDFDGWKLGVVTDLRPVDIDEDSLIGVNSFGFGGTNAHVVISRGPAVAASEQAQANRLPPLLLSARSPEALQAAAVQYRDRLIDLGDDDGAVRDLVYSAAINRDHFDHRLVANGTSAGAMLAQLDAFVDGLPSGAAVSGKTVGPAPKLAFVFSGNGSQWAGMGRDSFKGDEDFRAKIEEVDALLSPLTGWSVVEKLFSDTLEADLVRTDIAQPLLFAVQLGICAALAARGVVPQATSGHSVGEVAAAHIAGALTLEQAVQVIYHRSRRQQETQGQGRMAALSLPLAEAQAAIEPFKGKLEIAAVNSPRAVTISGDTEALEALGEWAAQNRWVFRLLDIDYAFHSAAMEPTKAGLLGDLKSLKPSATRLPFSSTVTGGLIEGEQLDADYWWKNIRQPVLFSQASDALIGGGHLVFVEIGPTPVLQSYVRDCLREAGQPGTVLITLHRRNQDAAPFDTVLTGAHVAGAPLDIDGLYAGAYQRCALPLYPWQRQRHWFERTIEGTDLLEASEVHPLLGWQKGSEPVYINTLDTDLQPWLDDHRVDTGVVFPAAGYVELALATAKTAFGDGVGIDLRDLEIMRPLTLDEGRARSLEVRWHAEAQKVEIYSRPRLSREGITLHGVAHVGRLAAQAPAAEVPSAKGAKVSGKELYELADQLGLPYGPAFRLVEGVTLTSSTEALATIAPVPASAGGEDSRWLLHPSVLDGAFQALFALLAKGTATGGGRTYLPARIGRLQVFGTGETRYCRLTLTHLSGKSAAADFELLDASGNLLARAVEVRFRRAHLARTTSLNEKFFQYRAVPKATGGLLTQAAKLDLADLRTVLSNAGLIGNDDEPNAVQLLLDAYSAAIAYETLVKLAPEGALLPMGLVNSGVVSAKSLPLLHRLLRIAQDEGLASENAPGWQLADESSLPPSDDLWRMLIGDYPDALPEILLAGRAANHLTAVLADSEQGAPKASAALTAHLAAGGATRRPLIDGVATTFAHILAQWPEGRPLRVLEIGAGDGALTRRLLAAIGSRSVELTVSDANQDAVDRAEAALSGAYAPRCVLLDPAKALLDQSLAGERFDLILGAAVLAERGAGDAPVILRQLLAENGTLLLAEPEPSRFLDLVRGLDAHWWQQTADVSLPVGLALTAAEWTTTLDAAGYGNLQAIAMDGGGVLLTAANPELLPIAKTEDAGQTDGLAVLLTDAQGMETAVALGEALKARGRAAMIVEVGPAFRRVAADRLIVPLSNVAEGQALLDALAAEGTKIAEMVHLAGLMADEADPMAVQELRCLTALPLIQAMDDKGPRLWFVTMGAQGQVVRAAQAPLWGLGRVAVNEYPHLDIRMVDLAPGEADFARLAEEIVHPDGETEILLSEAGRSVLRLHKAKPAIALEADASTKVALKLDIDQNGSLDRLSYRPVVRKAPGKGEIEIEVKAAGLNFRDVMWAMGVLPEEALLAGFAGPTLGMECAGIVSAVGEGVGDFAIGDRVMAFASGCFASHLTTSTVACAPIPGELSFEAAATIPSAFFTAYYALGHLGQLAEGERVLIHGAAGGVGIAAIQYAKSVGAIVFATAGSHEKRDFLKMLGADYILDSRSLAFADDVLALTDGEGVDVVLNSLAGEAMERSLGVVKPFGRFLELGKRDFYQNSRLGLRPFRNNITFYGIDADQLLSVKPAFSRKLFREMVTLFEDGAFKPLPYRAFVHDEAVAAFRLMQQSGHIGKIVLTYHGVAVPSAKPAAKLALSSDGIYLVAGGLGGFGLATARRLVERGARKLVLSGRSGAASDAAKAAVAELQALGAEVIVESVDLTDAAATTAMIGRIKARGTLKGVLHTAMVLDDGLMSGQDAERFRRVMAPKIAGADHLDKTTHDLPLDLFVVYSSATTYIGNPGQSNYVAANLYLEALIRRRRSEGKAGLAVAWGAIDDVGYLARHREVQDSLGKRLGHRALGSSEALDALERLLVEGTAERAVVELDARQARQMLPLFSRPTYAGLGGKAAAREGAEAGPIDIRAAIKGLSRAAARDLVAGLLGEEVAQIMRLPADKLDHHKPIADLGMDSLMAVELRMAVEARFGVELPVLSLSDGTTLSGMADKLVGSLTGDEAPAGDGDLLQLSRYEEGSSNLDMSALSSALEAKSDSVKRLLA</sequence>
<proteinExistence type="predicted"/>
<dbReference type="SMART" id="SM00822">
    <property type="entry name" value="PKS_KR"/>
    <property type="match status" value="1"/>
</dbReference>
<dbReference type="InterPro" id="IPR002364">
    <property type="entry name" value="Quin_OxRdtase/zeta-crystal_CS"/>
</dbReference>
<dbReference type="InterPro" id="IPR049552">
    <property type="entry name" value="PKS_DH_N"/>
</dbReference>
<dbReference type="SUPFAM" id="SSF52151">
    <property type="entry name" value="FabD/lysophospholipase-like"/>
    <property type="match status" value="1"/>
</dbReference>
<name>A0ABW5DVF4_9PROT</name>
<dbReference type="InterPro" id="IPR042104">
    <property type="entry name" value="PKS_dehydratase_sf"/>
</dbReference>
<dbReference type="Pfam" id="PF08659">
    <property type="entry name" value="KR"/>
    <property type="match status" value="1"/>
</dbReference>
<keyword evidence="13" id="KW-1185">Reference proteome</keyword>
<dbReference type="InterPro" id="IPR014031">
    <property type="entry name" value="Ketoacyl_synth_C"/>
</dbReference>
<dbReference type="PROSITE" id="PS01162">
    <property type="entry name" value="QOR_ZETA_CRYSTAL"/>
    <property type="match status" value="1"/>
</dbReference>
<dbReference type="SMART" id="SM00827">
    <property type="entry name" value="PKS_AT"/>
    <property type="match status" value="1"/>
</dbReference>
<organism evidence="12 13">
    <name type="scientific">Lacibacterium aquatile</name>
    <dbReference type="NCBI Taxonomy" id="1168082"/>
    <lineage>
        <taxon>Bacteria</taxon>
        <taxon>Pseudomonadati</taxon>
        <taxon>Pseudomonadota</taxon>
        <taxon>Alphaproteobacteria</taxon>
        <taxon>Rhodospirillales</taxon>
        <taxon>Rhodospirillaceae</taxon>
    </lineage>
</organism>
<feature type="domain" description="Ketosynthase family 3 (KS3)" evidence="10">
    <location>
        <begin position="5"/>
        <end position="426"/>
    </location>
</feature>
<dbReference type="InterPro" id="IPR009081">
    <property type="entry name" value="PP-bd_ACP"/>
</dbReference>
<dbReference type="CDD" id="cd05195">
    <property type="entry name" value="enoyl_red"/>
    <property type="match status" value="1"/>
</dbReference>
<evidence type="ECO:0000259" key="9">
    <source>
        <dbReference type="PROSITE" id="PS50075"/>
    </source>
</evidence>
<evidence type="ECO:0000256" key="3">
    <source>
        <dbReference type="ARBA" id="ARBA00022679"/>
    </source>
</evidence>
<feature type="active site" description="Proton donor; for dehydratase activity" evidence="7">
    <location>
        <position position="1086"/>
    </location>
</feature>
<dbReference type="Gene3D" id="3.90.180.10">
    <property type="entry name" value="Medium-chain alcohol dehydrogenases, catalytic domain"/>
    <property type="match status" value="1"/>
</dbReference>
<dbReference type="SMART" id="SM01294">
    <property type="entry name" value="PKS_PP_betabranch"/>
    <property type="match status" value="1"/>
</dbReference>
<dbReference type="InterPro" id="IPR006162">
    <property type="entry name" value="Ppantetheine_attach_site"/>
</dbReference>